<dbReference type="AlphaFoldDB" id="A0A8T2NW79"/>
<feature type="region of interest" description="Disordered" evidence="1">
    <location>
        <begin position="37"/>
        <end position="57"/>
    </location>
</feature>
<comment type="caution">
    <text evidence="2">The sequence shown here is derived from an EMBL/GenBank/DDBJ whole genome shotgun (WGS) entry which is preliminary data.</text>
</comment>
<proteinExistence type="predicted"/>
<dbReference type="EMBL" id="JAFBMS010000022">
    <property type="protein sequence ID" value="KAG9343766.1"/>
    <property type="molecule type" value="Genomic_DNA"/>
</dbReference>
<sequence>MIWFADEEVVPSQHIYEDISTFTVRVDDLRRWKMERRSSPLPRVSPDGTRGSSHSNQPHVFHAVTHVSTQLLPSFFRRGAPIPHPPPPTSSVLLDSLTPLWLTSLPFRGRFSAAWEVGWSHGGAGWRERWCDGDGGVVMVQGAE</sequence>
<reference evidence="2" key="1">
    <citation type="thesis" date="2021" institute="BYU ScholarsArchive" country="Provo, UT, USA">
        <title>Applications of and Algorithms for Genome Assembly and Genomic Analyses with an Emphasis on Marine Teleosts.</title>
        <authorList>
            <person name="Pickett B.D."/>
        </authorList>
    </citation>
    <scope>NUCLEOTIDE SEQUENCE</scope>
    <source>
        <strain evidence="2">HI-2016</strain>
    </source>
</reference>
<dbReference type="Proteomes" id="UP000824540">
    <property type="component" value="Unassembled WGS sequence"/>
</dbReference>
<keyword evidence="3" id="KW-1185">Reference proteome</keyword>
<evidence type="ECO:0000313" key="3">
    <source>
        <dbReference type="Proteomes" id="UP000824540"/>
    </source>
</evidence>
<protein>
    <submittedName>
        <fullName evidence="2">Uncharacterized protein</fullName>
    </submittedName>
</protein>
<accession>A0A8T2NW79</accession>
<feature type="non-terminal residue" evidence="2">
    <location>
        <position position="144"/>
    </location>
</feature>
<evidence type="ECO:0000256" key="1">
    <source>
        <dbReference type="SAM" id="MobiDB-lite"/>
    </source>
</evidence>
<organism evidence="2 3">
    <name type="scientific">Albula glossodonta</name>
    <name type="common">roundjaw bonefish</name>
    <dbReference type="NCBI Taxonomy" id="121402"/>
    <lineage>
        <taxon>Eukaryota</taxon>
        <taxon>Metazoa</taxon>
        <taxon>Chordata</taxon>
        <taxon>Craniata</taxon>
        <taxon>Vertebrata</taxon>
        <taxon>Euteleostomi</taxon>
        <taxon>Actinopterygii</taxon>
        <taxon>Neopterygii</taxon>
        <taxon>Teleostei</taxon>
        <taxon>Albuliformes</taxon>
        <taxon>Albulidae</taxon>
        <taxon>Albula</taxon>
    </lineage>
</organism>
<gene>
    <name evidence="2" type="ORF">JZ751_013147</name>
</gene>
<evidence type="ECO:0000313" key="2">
    <source>
        <dbReference type="EMBL" id="KAG9343766.1"/>
    </source>
</evidence>
<name>A0A8T2NW79_9TELE</name>